<dbReference type="PROSITE" id="PS50975">
    <property type="entry name" value="ATP_GRASP"/>
    <property type="match status" value="1"/>
</dbReference>
<keyword evidence="3" id="KW-0012">Acyltransferase</keyword>
<keyword evidence="4" id="KW-0067">ATP-binding</keyword>
<feature type="domain" description="ATP-grasp" evidence="5">
    <location>
        <begin position="1"/>
        <end position="46"/>
    </location>
</feature>
<name>A0A936NG85_9ACTN</name>
<evidence type="ECO:0000313" key="7">
    <source>
        <dbReference type="EMBL" id="MBK9298823.1"/>
    </source>
</evidence>
<keyword evidence="1" id="KW-0436">Ligase</keyword>
<dbReference type="Pfam" id="PF00583">
    <property type="entry name" value="Acetyltransf_1"/>
    <property type="match status" value="1"/>
</dbReference>
<dbReference type="InterPro" id="IPR011761">
    <property type="entry name" value="ATP-grasp"/>
</dbReference>
<dbReference type="Gene3D" id="3.40.630.30">
    <property type="match status" value="1"/>
</dbReference>
<dbReference type="AlphaFoldDB" id="A0A936NG85"/>
<evidence type="ECO:0000256" key="1">
    <source>
        <dbReference type="ARBA" id="ARBA00022598"/>
    </source>
</evidence>
<proteinExistence type="predicted"/>
<dbReference type="GO" id="GO:0046872">
    <property type="term" value="F:metal ion binding"/>
    <property type="evidence" value="ECO:0007669"/>
    <property type="project" value="InterPro"/>
</dbReference>
<sequence>MFLTEDGALLVNEVNTMPGFTTESTFPRMWAASGVAFPQVLDRLCNLAVGRHERSRALIDTGIEPVGPSIRVRAATEADWRVIGELTVAAYASIPGRPRLAEYDRELADVAARADECTLLVAEDADGFVVGAVGYDRIPGTDGKVGRARQVSVSPQARGRGIGRALVEEVMARLRSEGVTEMAERTADYMAGAQALYLSLGFRRAPERDETQDDGPDLMGFHRHL</sequence>
<dbReference type="GO" id="GO:0008716">
    <property type="term" value="F:D-alanine-D-alanine ligase activity"/>
    <property type="evidence" value="ECO:0007669"/>
    <property type="project" value="InterPro"/>
</dbReference>
<protein>
    <submittedName>
        <fullName evidence="7">GNAT family N-acetyltransferase</fullName>
    </submittedName>
</protein>
<dbReference type="GO" id="GO:0016747">
    <property type="term" value="F:acyltransferase activity, transferring groups other than amino-acyl groups"/>
    <property type="evidence" value="ECO:0007669"/>
    <property type="project" value="InterPro"/>
</dbReference>
<dbReference type="InterPro" id="IPR050832">
    <property type="entry name" value="Bact_Acetyltransf"/>
</dbReference>
<evidence type="ECO:0000259" key="6">
    <source>
        <dbReference type="PROSITE" id="PS51186"/>
    </source>
</evidence>
<dbReference type="EMBL" id="JADJZA010000010">
    <property type="protein sequence ID" value="MBK9298823.1"/>
    <property type="molecule type" value="Genomic_DNA"/>
</dbReference>
<dbReference type="InterPro" id="IPR011095">
    <property type="entry name" value="Dala_Dala_lig_C"/>
</dbReference>
<dbReference type="CDD" id="cd04301">
    <property type="entry name" value="NAT_SF"/>
    <property type="match status" value="1"/>
</dbReference>
<dbReference type="PROSITE" id="PS51186">
    <property type="entry name" value="GNAT"/>
    <property type="match status" value="1"/>
</dbReference>
<dbReference type="SUPFAM" id="SSF55729">
    <property type="entry name" value="Acyl-CoA N-acyltransferases (Nat)"/>
    <property type="match status" value="1"/>
</dbReference>
<comment type="caution">
    <text evidence="7">The sequence shown here is derived from an EMBL/GenBank/DDBJ whole genome shotgun (WGS) entry which is preliminary data.</text>
</comment>
<dbReference type="InterPro" id="IPR016181">
    <property type="entry name" value="Acyl_CoA_acyltransferase"/>
</dbReference>
<feature type="domain" description="N-acetyltransferase" evidence="6">
    <location>
        <begin position="70"/>
        <end position="224"/>
    </location>
</feature>
<evidence type="ECO:0000256" key="4">
    <source>
        <dbReference type="PROSITE-ProRule" id="PRU00409"/>
    </source>
</evidence>
<dbReference type="Gene3D" id="3.30.470.20">
    <property type="entry name" value="ATP-grasp fold, B domain"/>
    <property type="match status" value="1"/>
</dbReference>
<evidence type="ECO:0000313" key="8">
    <source>
        <dbReference type="Proteomes" id="UP000727993"/>
    </source>
</evidence>
<gene>
    <name evidence="7" type="ORF">IPN02_18730</name>
</gene>
<dbReference type="Proteomes" id="UP000727993">
    <property type="component" value="Unassembled WGS sequence"/>
</dbReference>
<keyword evidence="2" id="KW-0808">Transferase</keyword>
<dbReference type="Pfam" id="PF07478">
    <property type="entry name" value="Dala_Dala_lig_C"/>
    <property type="match status" value="1"/>
</dbReference>
<evidence type="ECO:0000256" key="3">
    <source>
        <dbReference type="ARBA" id="ARBA00023315"/>
    </source>
</evidence>
<evidence type="ECO:0000256" key="2">
    <source>
        <dbReference type="ARBA" id="ARBA00022679"/>
    </source>
</evidence>
<organism evidence="7 8">
    <name type="scientific">Candidatus Neomicrothrix subdominans</name>
    <dbReference type="NCBI Taxonomy" id="2954438"/>
    <lineage>
        <taxon>Bacteria</taxon>
        <taxon>Bacillati</taxon>
        <taxon>Actinomycetota</taxon>
        <taxon>Acidimicrobiia</taxon>
        <taxon>Acidimicrobiales</taxon>
        <taxon>Microthrixaceae</taxon>
        <taxon>Candidatus Neomicrothrix</taxon>
    </lineage>
</organism>
<accession>A0A936NG85</accession>
<keyword evidence="4" id="KW-0547">Nucleotide-binding</keyword>
<dbReference type="SUPFAM" id="SSF56059">
    <property type="entry name" value="Glutathione synthetase ATP-binding domain-like"/>
    <property type="match status" value="1"/>
</dbReference>
<dbReference type="InterPro" id="IPR000182">
    <property type="entry name" value="GNAT_dom"/>
</dbReference>
<reference evidence="7 8" key="1">
    <citation type="submission" date="2020-10" db="EMBL/GenBank/DDBJ databases">
        <title>Connecting structure to function with the recovery of over 1000 high-quality activated sludge metagenome-assembled genomes encoding full-length rRNA genes using long-read sequencing.</title>
        <authorList>
            <person name="Singleton C.M."/>
            <person name="Petriglieri F."/>
            <person name="Kristensen J.M."/>
            <person name="Kirkegaard R.H."/>
            <person name="Michaelsen T.Y."/>
            <person name="Andersen M.H."/>
            <person name="Karst S.M."/>
            <person name="Dueholm M.S."/>
            <person name="Nielsen P.H."/>
            <person name="Albertsen M."/>
        </authorList>
    </citation>
    <scope>NUCLEOTIDE SEQUENCE [LARGE SCALE GENOMIC DNA]</scope>
    <source>
        <strain evidence="7">Lyne_18-Q3-R50-59_MAXAC.006</strain>
    </source>
</reference>
<evidence type="ECO:0000259" key="5">
    <source>
        <dbReference type="PROSITE" id="PS50975"/>
    </source>
</evidence>
<dbReference type="GO" id="GO:0005524">
    <property type="term" value="F:ATP binding"/>
    <property type="evidence" value="ECO:0007669"/>
    <property type="project" value="UniProtKB-UniRule"/>
</dbReference>
<dbReference type="PANTHER" id="PTHR43877">
    <property type="entry name" value="AMINOALKYLPHOSPHONATE N-ACETYLTRANSFERASE-RELATED-RELATED"/>
    <property type="match status" value="1"/>
</dbReference>